<dbReference type="Proteomes" id="UP000218427">
    <property type="component" value="Unassembled WGS sequence"/>
</dbReference>
<proteinExistence type="predicted"/>
<evidence type="ECO:0000313" key="2">
    <source>
        <dbReference type="Proteomes" id="UP000218427"/>
    </source>
</evidence>
<accession>A0ABX4I011</accession>
<protein>
    <submittedName>
        <fullName evidence="1">Uncharacterized protein</fullName>
    </submittedName>
</protein>
<name>A0ABX4I011_9GAMM</name>
<comment type="caution">
    <text evidence="1">The sequence shown here is derived from an EMBL/GenBank/DDBJ whole genome shotgun (WGS) entry which is preliminary data.</text>
</comment>
<reference evidence="1" key="1">
    <citation type="submission" date="2017-08" db="EMBL/GenBank/DDBJ databases">
        <title>Microbulbifer marisrubri sp. nov., a halophilic alphaproteobacterium isolated from marine sediment of the Yellow Sea, China.</title>
        <authorList>
            <person name="Zhang G."/>
            <person name="Xiong Q."/>
        </authorList>
    </citation>
    <scope>NUCLEOTIDE SEQUENCE [LARGE SCALE GENOMIC DNA]</scope>
    <source>
        <strain evidence="1">WRN-8</strain>
    </source>
</reference>
<dbReference type="EMBL" id="LRFG02000002">
    <property type="protein sequence ID" value="PCO05548.1"/>
    <property type="molecule type" value="Genomic_DNA"/>
</dbReference>
<organism evidence="1 2">
    <name type="scientific">Microbulbifer flavimaris</name>
    <dbReference type="NCBI Taxonomy" id="1781068"/>
    <lineage>
        <taxon>Bacteria</taxon>
        <taxon>Pseudomonadati</taxon>
        <taxon>Pseudomonadota</taxon>
        <taxon>Gammaproteobacteria</taxon>
        <taxon>Cellvibrionales</taxon>
        <taxon>Microbulbiferaceae</taxon>
        <taxon>Microbulbifer</taxon>
    </lineage>
</organism>
<keyword evidence="2" id="KW-1185">Reference proteome</keyword>
<sequence>MPSDTIYFVKKIVASADRNGSAQEGAGTEARLLAVHRINHLAAEVAGMHPAIAALGALCAGLDFNGALWAVTERCGSCGAPRSGHQLVAATAVKATLFRVGNQHVPGQALPRESGYEFQRQGAVGEARIYGVSTQVAPIAIETGSRTPTKDCACCGQSE</sequence>
<evidence type="ECO:0000313" key="1">
    <source>
        <dbReference type="EMBL" id="PCO05548.1"/>
    </source>
</evidence>
<gene>
    <name evidence="1" type="ORF">AWR36_005880</name>
</gene>